<organism evidence="1 2">
    <name type="scientific">Streptomyces pini</name>
    <dbReference type="NCBI Taxonomy" id="1520580"/>
    <lineage>
        <taxon>Bacteria</taxon>
        <taxon>Bacillati</taxon>
        <taxon>Actinomycetota</taxon>
        <taxon>Actinomycetes</taxon>
        <taxon>Kitasatosporales</taxon>
        <taxon>Streptomycetaceae</taxon>
        <taxon>Streptomyces</taxon>
    </lineage>
</organism>
<dbReference type="EMBL" id="FOSG01000001">
    <property type="protein sequence ID" value="SFJ74005.1"/>
    <property type="molecule type" value="Genomic_DNA"/>
</dbReference>
<proteinExistence type="predicted"/>
<sequence length="139" mass="14883">MLTGPRFVLDAQPLSLLAEDDHRMVALLEIARQESFAPMISAVTIAEVRRTGKTEERLRWLRSRLTVVPVTEKTADLAAALLEQTGPDGHECVVDSLVVATAAGVMGPVKVVSSDGSHVPKLCAAASTGRTSPVQWVRV</sequence>
<dbReference type="Gene3D" id="3.40.50.1010">
    <property type="entry name" value="5'-nuclease"/>
    <property type="match status" value="1"/>
</dbReference>
<accession>A0A1I3TTA0</accession>
<dbReference type="RefSeq" id="WP_093846538.1">
    <property type="nucleotide sequence ID" value="NZ_FOSG01000001.1"/>
</dbReference>
<name>A0A1I3TTA0_9ACTN</name>
<evidence type="ECO:0008006" key="3">
    <source>
        <dbReference type="Google" id="ProtNLM"/>
    </source>
</evidence>
<dbReference type="InterPro" id="IPR029060">
    <property type="entry name" value="PIN-like_dom_sf"/>
</dbReference>
<dbReference type="SUPFAM" id="SSF88723">
    <property type="entry name" value="PIN domain-like"/>
    <property type="match status" value="1"/>
</dbReference>
<keyword evidence="2" id="KW-1185">Reference proteome</keyword>
<reference evidence="2" key="1">
    <citation type="submission" date="2016-10" db="EMBL/GenBank/DDBJ databases">
        <authorList>
            <person name="Varghese N."/>
            <person name="Submissions S."/>
        </authorList>
    </citation>
    <scope>NUCLEOTIDE SEQUENCE [LARGE SCALE GENOMIC DNA]</scope>
    <source>
        <strain evidence="2">PL19</strain>
    </source>
</reference>
<dbReference type="OrthoDB" id="3477780at2"/>
<evidence type="ECO:0000313" key="1">
    <source>
        <dbReference type="EMBL" id="SFJ74005.1"/>
    </source>
</evidence>
<dbReference type="AlphaFoldDB" id="A0A1I3TTA0"/>
<protein>
    <recommendedName>
        <fullName evidence="3">PIN domain-containing protein</fullName>
    </recommendedName>
</protein>
<gene>
    <name evidence="1" type="ORF">SAMN05192584_10179</name>
</gene>
<evidence type="ECO:0000313" key="2">
    <source>
        <dbReference type="Proteomes" id="UP000198928"/>
    </source>
</evidence>
<dbReference type="Proteomes" id="UP000198928">
    <property type="component" value="Unassembled WGS sequence"/>
</dbReference>